<evidence type="ECO:0000259" key="9">
    <source>
        <dbReference type="SMART" id="SM00859"/>
    </source>
</evidence>
<dbReference type="InterPro" id="IPR023013">
    <property type="entry name" value="AGPR_AS"/>
</dbReference>
<dbReference type="GO" id="GO:0051287">
    <property type="term" value="F:NAD binding"/>
    <property type="evidence" value="ECO:0007669"/>
    <property type="project" value="InterPro"/>
</dbReference>
<dbReference type="PROSITE" id="PS01224">
    <property type="entry name" value="ARGC"/>
    <property type="match status" value="1"/>
</dbReference>
<dbReference type="Gene3D" id="3.40.50.720">
    <property type="entry name" value="NAD(P)-binding Rossmann-like Domain"/>
    <property type="match status" value="1"/>
</dbReference>
<dbReference type="EMBL" id="AYYX01000016">
    <property type="protein sequence ID" value="KRM88963.1"/>
    <property type="molecule type" value="Genomic_DNA"/>
</dbReference>
<dbReference type="FunFam" id="3.30.360.10:FF:000014">
    <property type="entry name" value="N-acetyl-gamma-glutamyl-phosphate reductase"/>
    <property type="match status" value="1"/>
</dbReference>
<dbReference type="SUPFAM" id="SSF55347">
    <property type="entry name" value="Glyceraldehyde-3-phosphate dehydrogenase-like, C-terminal domain"/>
    <property type="match status" value="1"/>
</dbReference>
<reference evidence="10 11" key="1">
    <citation type="journal article" date="2015" name="Genome Announc.">
        <title>Expanding the biotechnology potential of lactobacilli through comparative genomics of 213 strains and associated genera.</title>
        <authorList>
            <person name="Sun Z."/>
            <person name="Harris H.M."/>
            <person name="McCann A."/>
            <person name="Guo C."/>
            <person name="Argimon S."/>
            <person name="Zhang W."/>
            <person name="Yang X."/>
            <person name="Jeffery I.B."/>
            <person name="Cooney J.C."/>
            <person name="Kagawa T.F."/>
            <person name="Liu W."/>
            <person name="Song Y."/>
            <person name="Salvetti E."/>
            <person name="Wrobel A."/>
            <person name="Rasinkangas P."/>
            <person name="Parkhill J."/>
            <person name="Rea M.C."/>
            <person name="O'Sullivan O."/>
            <person name="Ritari J."/>
            <person name="Douillard F.P."/>
            <person name="Paul Ross R."/>
            <person name="Yang R."/>
            <person name="Briner A.E."/>
            <person name="Felis G.E."/>
            <person name="de Vos W.M."/>
            <person name="Barrangou R."/>
            <person name="Klaenhammer T.R."/>
            <person name="Caufield P.W."/>
            <person name="Cui Y."/>
            <person name="Zhang H."/>
            <person name="O'Toole P.W."/>
        </authorList>
    </citation>
    <scope>NUCLEOTIDE SEQUENCE [LARGE SCALE GENOMIC DNA]</scope>
    <source>
        <strain evidence="10 11">DSM 20605</strain>
    </source>
</reference>
<comment type="pathway">
    <text evidence="1 7">Amino-acid biosynthesis; L-arginine biosynthesis; N(2)-acetyl-L-ornithine from L-glutamate: step 3/4.</text>
</comment>
<dbReference type="GO" id="GO:0005737">
    <property type="term" value="C:cytoplasm"/>
    <property type="evidence" value="ECO:0007669"/>
    <property type="project" value="UniProtKB-SubCell"/>
</dbReference>
<evidence type="ECO:0000256" key="7">
    <source>
        <dbReference type="HAMAP-Rule" id="MF_00150"/>
    </source>
</evidence>
<dbReference type="UniPathway" id="UPA00068">
    <property type="reaction ID" value="UER00108"/>
</dbReference>
<comment type="subcellular location">
    <subcellularLocation>
        <location evidence="7">Cytoplasm</location>
    </subcellularLocation>
</comment>
<name>A0A0R2CMC4_9LACO</name>
<dbReference type="InterPro" id="IPR000534">
    <property type="entry name" value="Semialdehyde_DH_NAD-bd"/>
</dbReference>
<dbReference type="GO" id="GO:0003942">
    <property type="term" value="F:N-acetyl-gamma-glutamyl-phosphate reductase activity"/>
    <property type="evidence" value="ECO:0007669"/>
    <property type="project" value="UniProtKB-UniRule"/>
</dbReference>
<organism evidence="10 11">
    <name type="scientific">Liquorilactobacillus vini DSM 20605</name>
    <dbReference type="NCBI Taxonomy" id="1133569"/>
    <lineage>
        <taxon>Bacteria</taxon>
        <taxon>Bacillati</taxon>
        <taxon>Bacillota</taxon>
        <taxon>Bacilli</taxon>
        <taxon>Lactobacillales</taxon>
        <taxon>Lactobacillaceae</taxon>
        <taxon>Liquorilactobacillus</taxon>
    </lineage>
</organism>
<dbReference type="InterPro" id="IPR058924">
    <property type="entry name" value="AGPR_dimerisation_dom"/>
</dbReference>
<comment type="catalytic activity">
    <reaction evidence="6 7">
        <text>N-acetyl-L-glutamate 5-semialdehyde + phosphate + NADP(+) = N-acetyl-L-glutamyl 5-phosphate + NADPH + H(+)</text>
        <dbReference type="Rhea" id="RHEA:21588"/>
        <dbReference type="ChEBI" id="CHEBI:15378"/>
        <dbReference type="ChEBI" id="CHEBI:29123"/>
        <dbReference type="ChEBI" id="CHEBI:43474"/>
        <dbReference type="ChEBI" id="CHEBI:57783"/>
        <dbReference type="ChEBI" id="CHEBI:57936"/>
        <dbReference type="ChEBI" id="CHEBI:58349"/>
        <dbReference type="EC" id="1.2.1.38"/>
    </reaction>
</comment>
<keyword evidence="3 7" id="KW-0028">Amino-acid biosynthesis</keyword>
<dbReference type="AlphaFoldDB" id="A0A0R2CMC4"/>
<keyword evidence="11" id="KW-1185">Reference proteome</keyword>
<keyword evidence="2 7" id="KW-0055">Arginine biosynthesis</keyword>
<dbReference type="CDD" id="cd17895">
    <property type="entry name" value="AGPR_1_N"/>
    <property type="match status" value="1"/>
</dbReference>
<dbReference type="Pfam" id="PF22698">
    <property type="entry name" value="Semialdhyde_dhC_1"/>
    <property type="match status" value="1"/>
</dbReference>
<proteinExistence type="inferred from homology"/>
<dbReference type="SMART" id="SM00859">
    <property type="entry name" value="Semialdhyde_dh"/>
    <property type="match status" value="1"/>
</dbReference>
<evidence type="ECO:0000313" key="11">
    <source>
        <dbReference type="Proteomes" id="UP000051576"/>
    </source>
</evidence>
<feature type="domain" description="Semialdehyde dehydrogenase NAD-binding" evidence="9">
    <location>
        <begin position="9"/>
        <end position="149"/>
    </location>
</feature>
<evidence type="ECO:0000256" key="4">
    <source>
        <dbReference type="ARBA" id="ARBA00022857"/>
    </source>
</evidence>
<dbReference type="PANTHER" id="PTHR32338:SF10">
    <property type="entry name" value="N-ACETYL-GAMMA-GLUTAMYL-PHOSPHATE REDUCTASE, CHLOROPLASTIC-RELATED"/>
    <property type="match status" value="1"/>
</dbReference>
<comment type="function">
    <text evidence="7">Catalyzes the NADPH-dependent reduction of N-acetyl-5-glutamyl phosphate to yield N-acetyl-L-glutamate 5-semialdehyde.</text>
</comment>
<comment type="similarity">
    <text evidence="7">Belongs to the NAGSA dehydrogenase family. Type 1 subfamily.</text>
</comment>
<evidence type="ECO:0000256" key="8">
    <source>
        <dbReference type="PROSITE-ProRule" id="PRU10010"/>
    </source>
</evidence>
<keyword evidence="4 7" id="KW-0521">NADP</keyword>
<dbReference type="Proteomes" id="UP000051576">
    <property type="component" value="Unassembled WGS sequence"/>
</dbReference>
<dbReference type="Pfam" id="PF01118">
    <property type="entry name" value="Semialdhyde_dh"/>
    <property type="match status" value="1"/>
</dbReference>
<comment type="caution">
    <text evidence="10">The sequence shown here is derived from an EMBL/GenBank/DDBJ whole genome shotgun (WGS) entry which is preliminary data.</text>
</comment>
<sequence>MNLRDGQMRIGILGATGYSGIVLYSLLRQHPQVTQIKLYGHQGNNESAALFNERVPAFKTENYPIEAFSANQVMQETDCLFCATPAGVTSQLIEPFIKNNFPVIDLSGDFRLKDPTSYEKWYHRPAAKQEQLTHAEYGLAEFHHSISGHYIANPGCYATATLLGLAPLLLEHLIDLQSIIVDAKSGVSGSGKKLSASSHFTFINENISLYKLNAHQHIPEIMQQLKLWDPAVKPIQFSTTLIPVTRGLMATIYVKLRSGVTRRQVTAAFQAQYQNSPFVRWRNQQLPDLKAVVGSNFCDIGYGYNPAANVLTVVSVIDNLVKGAAGQAVQNFNLMWGFPEETGLPQFPVFP</sequence>
<protein>
    <recommendedName>
        <fullName evidence="7">N-acetyl-gamma-glutamyl-phosphate reductase</fullName>
        <shortName evidence="7">AGPR</shortName>
        <ecNumber evidence="7">1.2.1.38</ecNumber>
    </recommendedName>
    <alternativeName>
        <fullName evidence="7">N-acetyl-glutamate semialdehyde dehydrogenase</fullName>
        <shortName evidence="7">NAGSA dehydrogenase</shortName>
    </alternativeName>
</protein>
<evidence type="ECO:0000256" key="5">
    <source>
        <dbReference type="ARBA" id="ARBA00023002"/>
    </source>
</evidence>
<dbReference type="eggNOG" id="COG0002">
    <property type="taxonomic scope" value="Bacteria"/>
</dbReference>
<dbReference type="PATRIC" id="fig|1133569.4.peg.551"/>
<evidence type="ECO:0000256" key="3">
    <source>
        <dbReference type="ARBA" id="ARBA00022605"/>
    </source>
</evidence>
<feature type="active site" evidence="7 8">
    <location>
        <position position="156"/>
    </location>
</feature>
<dbReference type="Gene3D" id="3.30.360.10">
    <property type="entry name" value="Dihydrodipicolinate Reductase, domain 2"/>
    <property type="match status" value="1"/>
</dbReference>
<dbReference type="InterPro" id="IPR000706">
    <property type="entry name" value="AGPR_type-1"/>
</dbReference>
<dbReference type="GO" id="GO:0070401">
    <property type="term" value="F:NADP+ binding"/>
    <property type="evidence" value="ECO:0007669"/>
    <property type="project" value="InterPro"/>
</dbReference>
<keyword evidence="5 7" id="KW-0560">Oxidoreductase</keyword>
<dbReference type="STRING" id="1133569.FD21_GL000516"/>
<dbReference type="InterPro" id="IPR050085">
    <property type="entry name" value="AGPR"/>
</dbReference>
<dbReference type="CDD" id="cd23934">
    <property type="entry name" value="AGPR_1_C"/>
    <property type="match status" value="1"/>
</dbReference>
<dbReference type="HAMAP" id="MF_00150">
    <property type="entry name" value="ArgC_type1"/>
    <property type="match status" value="1"/>
</dbReference>
<evidence type="ECO:0000256" key="1">
    <source>
        <dbReference type="ARBA" id="ARBA00004862"/>
    </source>
</evidence>
<dbReference type="GO" id="GO:0006526">
    <property type="term" value="P:L-arginine biosynthetic process"/>
    <property type="evidence" value="ECO:0007669"/>
    <property type="project" value="UniProtKB-UniRule"/>
</dbReference>
<evidence type="ECO:0000256" key="2">
    <source>
        <dbReference type="ARBA" id="ARBA00022571"/>
    </source>
</evidence>
<dbReference type="SUPFAM" id="SSF51735">
    <property type="entry name" value="NAD(P)-binding Rossmann-fold domains"/>
    <property type="match status" value="1"/>
</dbReference>
<accession>A0A0R2CMC4</accession>
<evidence type="ECO:0000256" key="6">
    <source>
        <dbReference type="ARBA" id="ARBA00050557"/>
    </source>
</evidence>
<evidence type="ECO:0000313" key="10">
    <source>
        <dbReference type="EMBL" id="KRM88963.1"/>
    </source>
</evidence>
<gene>
    <name evidence="7" type="primary">argC</name>
    <name evidence="10" type="ORF">FD21_GL000516</name>
</gene>
<keyword evidence="7" id="KW-0963">Cytoplasm</keyword>
<dbReference type="PANTHER" id="PTHR32338">
    <property type="entry name" value="N-ACETYL-GAMMA-GLUTAMYL-PHOSPHATE REDUCTASE, CHLOROPLASTIC-RELATED-RELATED"/>
    <property type="match status" value="1"/>
</dbReference>
<dbReference type="NCBIfam" id="TIGR01850">
    <property type="entry name" value="argC"/>
    <property type="match status" value="1"/>
</dbReference>
<dbReference type="EC" id="1.2.1.38" evidence="7"/>
<dbReference type="InterPro" id="IPR036291">
    <property type="entry name" value="NAD(P)-bd_dom_sf"/>
</dbReference>